<comment type="caution">
    <text evidence="16">The sequence shown here is derived from an EMBL/GenBank/DDBJ whole genome shotgun (WGS) entry which is preliminary data.</text>
</comment>
<evidence type="ECO:0000256" key="13">
    <source>
        <dbReference type="RuleBase" id="RU003707"/>
    </source>
</evidence>
<dbReference type="InterPro" id="IPR006108">
    <property type="entry name" value="3HC_DH_C"/>
</dbReference>
<comment type="pathway">
    <text evidence="1">Lipid metabolism; fatty acid beta-oxidation.</text>
</comment>
<evidence type="ECO:0000256" key="6">
    <source>
        <dbReference type="ARBA" id="ARBA00022963"/>
    </source>
</evidence>
<dbReference type="PANTHER" id="PTHR43612">
    <property type="entry name" value="TRIFUNCTIONAL ENZYME SUBUNIT ALPHA"/>
    <property type="match status" value="1"/>
</dbReference>
<organism evidence="16 17">
    <name type="scientific">Prosthecobacter algae</name>
    <dbReference type="NCBI Taxonomy" id="1144682"/>
    <lineage>
        <taxon>Bacteria</taxon>
        <taxon>Pseudomonadati</taxon>
        <taxon>Verrucomicrobiota</taxon>
        <taxon>Verrucomicrobiia</taxon>
        <taxon>Verrucomicrobiales</taxon>
        <taxon>Verrucomicrobiaceae</taxon>
        <taxon>Prosthecobacter</taxon>
    </lineage>
</organism>
<dbReference type="Pfam" id="PF02737">
    <property type="entry name" value="3HCDH_N"/>
    <property type="match status" value="1"/>
</dbReference>
<dbReference type="PROSITE" id="PS00166">
    <property type="entry name" value="ENOYL_COA_HYDRATASE"/>
    <property type="match status" value="1"/>
</dbReference>
<dbReference type="InterPro" id="IPR001753">
    <property type="entry name" value="Enoyl-CoA_hydra/iso"/>
</dbReference>
<comment type="similarity">
    <text evidence="13">Belongs to the enoyl-CoA hydratase/isomerase family.</text>
</comment>
<dbReference type="PANTHER" id="PTHR43612:SF3">
    <property type="entry name" value="TRIFUNCTIONAL ENZYME SUBUNIT ALPHA, MITOCHONDRIAL"/>
    <property type="match status" value="1"/>
</dbReference>
<evidence type="ECO:0000256" key="1">
    <source>
        <dbReference type="ARBA" id="ARBA00005005"/>
    </source>
</evidence>
<name>A0ABP9PU35_9BACT</name>
<keyword evidence="10" id="KW-0456">Lyase</keyword>
<protein>
    <recommendedName>
        <fullName evidence="4">enoyl-CoA hydratase</fullName>
        <ecNumber evidence="4">4.2.1.17</ecNumber>
    </recommendedName>
</protein>
<dbReference type="Gene3D" id="3.40.50.720">
    <property type="entry name" value="NAD(P)-binding Rossmann-like Domain"/>
    <property type="match status" value="1"/>
</dbReference>
<evidence type="ECO:0000256" key="10">
    <source>
        <dbReference type="ARBA" id="ARBA00023239"/>
    </source>
</evidence>
<evidence type="ECO:0000256" key="4">
    <source>
        <dbReference type="ARBA" id="ARBA00012076"/>
    </source>
</evidence>
<dbReference type="CDD" id="cd06558">
    <property type="entry name" value="crotonase-like"/>
    <property type="match status" value="1"/>
</dbReference>
<dbReference type="SUPFAM" id="SSF48179">
    <property type="entry name" value="6-phosphogluconate dehydrogenase C-terminal domain-like"/>
    <property type="match status" value="2"/>
</dbReference>
<feature type="domain" description="3-hydroxyacyl-CoA dehydrogenase NAD binding" evidence="15">
    <location>
        <begin position="335"/>
        <end position="512"/>
    </location>
</feature>
<evidence type="ECO:0000259" key="14">
    <source>
        <dbReference type="Pfam" id="PF00725"/>
    </source>
</evidence>
<dbReference type="EC" id="4.2.1.17" evidence="4"/>
<dbReference type="SUPFAM" id="SSF52096">
    <property type="entry name" value="ClpP/crotonase"/>
    <property type="match status" value="1"/>
</dbReference>
<evidence type="ECO:0000259" key="15">
    <source>
        <dbReference type="Pfam" id="PF02737"/>
    </source>
</evidence>
<dbReference type="InterPro" id="IPR006176">
    <property type="entry name" value="3-OHacyl-CoA_DH_NAD-bd"/>
</dbReference>
<keyword evidence="6" id="KW-0442">Lipid degradation</keyword>
<proteinExistence type="inferred from homology"/>
<evidence type="ECO:0000256" key="9">
    <source>
        <dbReference type="ARBA" id="ARBA00023098"/>
    </source>
</evidence>
<keyword evidence="9" id="KW-0443">Lipid metabolism</keyword>
<evidence type="ECO:0000313" key="16">
    <source>
        <dbReference type="EMBL" id="GAA5149083.1"/>
    </source>
</evidence>
<keyword evidence="11" id="KW-0511">Multifunctional enzyme</keyword>
<keyword evidence="7" id="KW-0560">Oxidoreductase</keyword>
<sequence>MNTHLLDTLAAEKDAFFPKPPTVTGRIQSLCHFRLTVDENGTAWITFDMQGSAANVWNESTLREFDLCLESLHRDSSVKALVIRSGKDKIFIAGADLKAVRSSPIRRVETLISLGQDVFNRLAALPQPKIALIHGACLGGGLELTLACDARIASDAESTRLGLPETQIGLIPAWGGSTRLPRLLGLPAALEMIITGKLLKPSAAKRNGLVDKVVPREQLEKAALEMLASGLPEREPPISHSFWKLPGIRNALAHRVRGQVMEKTRGLYQAPLRAIEVATEAAVLPLDKALELERHAILDLALTPQTEHLIDLFFRKEEASKKPFPRGIALHVHDVAVIGAGVMGAGIAHWVASRGNQVLMQDVSMDALARGMHRVHDLLNEGLKRRAITRRDHHDTLDRLKPEHTRVPLSHYPIVIEAATEDMGLKKKIFADLAARSGPDTILATNTSALSITELAETLPHPERVIGLHFFNPVHRMPLVEVIITHHTSDDVIATAVAFVQKLGKVPVVVKDSPGFVVNRILMPYLMEAVRLHASSIPAETIDEAMLEFGMPMGPLRLLDEIGLDVAVHVGHTLCAAFPDRLQSSPLLERMVAEGKLGKKSGQGFYTHGTGGRKKCPVIHDPAVVEHVQHRLALLLANEAARCAKEGLTRDPSDIDLAMILGTGYPPFRGGPLSWMHDLGEDNAAVELRMLQHSTPEPNAFEPDAIPKT</sequence>
<dbReference type="InterPro" id="IPR008927">
    <property type="entry name" value="6-PGluconate_DH-like_C_sf"/>
</dbReference>
<comment type="similarity">
    <text evidence="3">In the N-terminal section; belongs to the enoyl-CoA hydratase/isomerase family.</text>
</comment>
<dbReference type="InterPro" id="IPR050136">
    <property type="entry name" value="FA_oxidation_alpha_subunit"/>
</dbReference>
<comment type="catalytic activity">
    <reaction evidence="12">
        <text>a (3S)-3-hydroxyacyl-CoA + NAD(+) = a 3-oxoacyl-CoA + NADH + H(+)</text>
        <dbReference type="Rhea" id="RHEA:22432"/>
        <dbReference type="ChEBI" id="CHEBI:15378"/>
        <dbReference type="ChEBI" id="CHEBI:57318"/>
        <dbReference type="ChEBI" id="CHEBI:57540"/>
        <dbReference type="ChEBI" id="CHEBI:57945"/>
        <dbReference type="ChEBI" id="CHEBI:90726"/>
        <dbReference type="EC" id="1.1.1.35"/>
    </reaction>
</comment>
<keyword evidence="8" id="KW-0520">NAD</keyword>
<evidence type="ECO:0000256" key="2">
    <source>
        <dbReference type="ARBA" id="ARBA00007005"/>
    </source>
</evidence>
<dbReference type="Gene3D" id="1.10.1040.50">
    <property type="match status" value="1"/>
</dbReference>
<reference evidence="17" key="1">
    <citation type="journal article" date="2019" name="Int. J. Syst. Evol. Microbiol.">
        <title>The Global Catalogue of Microorganisms (GCM) 10K type strain sequencing project: providing services to taxonomists for standard genome sequencing and annotation.</title>
        <authorList>
            <consortium name="The Broad Institute Genomics Platform"/>
            <consortium name="The Broad Institute Genome Sequencing Center for Infectious Disease"/>
            <person name="Wu L."/>
            <person name="Ma J."/>
        </authorList>
    </citation>
    <scope>NUCLEOTIDE SEQUENCE [LARGE SCALE GENOMIC DNA]</scope>
    <source>
        <strain evidence="17">JCM 18053</strain>
    </source>
</reference>
<dbReference type="InterPro" id="IPR029045">
    <property type="entry name" value="ClpP/crotonase-like_dom_sf"/>
</dbReference>
<comment type="similarity">
    <text evidence="2">In the central section; belongs to the 3-hydroxyacyl-CoA dehydrogenase family.</text>
</comment>
<evidence type="ECO:0000256" key="7">
    <source>
        <dbReference type="ARBA" id="ARBA00023002"/>
    </source>
</evidence>
<evidence type="ECO:0000256" key="12">
    <source>
        <dbReference type="ARBA" id="ARBA00049556"/>
    </source>
</evidence>
<evidence type="ECO:0000256" key="8">
    <source>
        <dbReference type="ARBA" id="ARBA00023027"/>
    </source>
</evidence>
<feature type="domain" description="3-hydroxyacyl-CoA dehydrogenase C-terminal" evidence="14">
    <location>
        <begin position="515"/>
        <end position="607"/>
    </location>
</feature>
<dbReference type="Proteomes" id="UP001499852">
    <property type="component" value="Unassembled WGS sequence"/>
</dbReference>
<evidence type="ECO:0000313" key="17">
    <source>
        <dbReference type="Proteomes" id="UP001499852"/>
    </source>
</evidence>
<keyword evidence="17" id="KW-1185">Reference proteome</keyword>
<dbReference type="RefSeq" id="WP_345738796.1">
    <property type="nucleotide sequence ID" value="NZ_BAABIA010000013.1"/>
</dbReference>
<keyword evidence="5" id="KW-0276">Fatty acid metabolism</keyword>
<dbReference type="Pfam" id="PF00378">
    <property type="entry name" value="ECH_1"/>
    <property type="match status" value="1"/>
</dbReference>
<dbReference type="Gene3D" id="3.90.226.10">
    <property type="entry name" value="2-enoyl-CoA Hydratase, Chain A, domain 1"/>
    <property type="match status" value="1"/>
</dbReference>
<accession>A0ABP9PU35</accession>
<evidence type="ECO:0000256" key="3">
    <source>
        <dbReference type="ARBA" id="ARBA00008750"/>
    </source>
</evidence>
<dbReference type="EMBL" id="BAABIA010000013">
    <property type="protein sequence ID" value="GAA5149083.1"/>
    <property type="molecule type" value="Genomic_DNA"/>
</dbReference>
<gene>
    <name evidence="16" type="primary">fadJ</name>
    <name evidence="16" type="ORF">GCM10023213_46260</name>
</gene>
<dbReference type="SUPFAM" id="SSF51735">
    <property type="entry name" value="NAD(P)-binding Rossmann-fold domains"/>
    <property type="match status" value="1"/>
</dbReference>
<dbReference type="Pfam" id="PF00725">
    <property type="entry name" value="3HCDH"/>
    <property type="match status" value="1"/>
</dbReference>
<evidence type="ECO:0000256" key="5">
    <source>
        <dbReference type="ARBA" id="ARBA00022832"/>
    </source>
</evidence>
<dbReference type="InterPro" id="IPR036291">
    <property type="entry name" value="NAD(P)-bd_dom_sf"/>
</dbReference>
<evidence type="ECO:0000256" key="11">
    <source>
        <dbReference type="ARBA" id="ARBA00023268"/>
    </source>
</evidence>
<dbReference type="InterPro" id="IPR018376">
    <property type="entry name" value="Enoyl-CoA_hyd/isom_CS"/>
</dbReference>